<sequence>MERVTYLVIKVEESTETGKKTIKILREYKGHQVECIQKYVKKG</sequence>
<accession>A0A0H5Q676</accession>
<dbReference type="AlphaFoldDB" id="A0A0H5Q676"/>
<proteinExistence type="predicted"/>
<organism evidence="1">
    <name type="scientific">uncultured prokaryote</name>
    <dbReference type="NCBI Taxonomy" id="198431"/>
    <lineage>
        <taxon>unclassified sequences</taxon>
        <taxon>environmental samples</taxon>
    </lineage>
</organism>
<evidence type="ECO:0000313" key="1">
    <source>
        <dbReference type="EMBL" id="CRY96919.1"/>
    </source>
</evidence>
<protein>
    <submittedName>
        <fullName evidence="1">Uncharacterized protein</fullName>
    </submittedName>
</protein>
<reference evidence="1" key="1">
    <citation type="submission" date="2015-06" db="EMBL/GenBank/DDBJ databases">
        <authorList>
            <person name="Joergensen T."/>
        </authorList>
    </citation>
    <scope>NUCLEOTIDE SEQUENCE</scope>
    <source>
        <plasmid evidence="1">pRGFK1328</plasmid>
    </source>
</reference>
<dbReference type="EMBL" id="LN853894">
    <property type="protein sequence ID" value="CRY96919.1"/>
    <property type="molecule type" value="Genomic_DNA"/>
</dbReference>
<geneLocation type="plasmid" evidence="1">
    <name>pRGFK1328</name>
</geneLocation>
<keyword evidence="1" id="KW-0614">Plasmid</keyword>
<reference evidence="1" key="2">
    <citation type="submission" date="2015-07" db="EMBL/GenBank/DDBJ databases">
        <title>Plasmids, circular viruses and viroids from rat gut.</title>
        <authorList>
            <person name="Jorgensen T.J."/>
            <person name="Hansen M.A."/>
            <person name="Xu Z."/>
            <person name="Tabak M.A."/>
            <person name="Sorensen S.J."/>
            <person name="Hansen L.H."/>
        </authorList>
    </citation>
    <scope>NUCLEOTIDE SEQUENCE</scope>
    <source>
        <plasmid evidence="1">pRGFK1328</plasmid>
    </source>
</reference>
<name>A0A0H5Q676_9ZZZZ</name>